<evidence type="ECO:0000256" key="4">
    <source>
        <dbReference type="ARBA" id="ARBA00022989"/>
    </source>
</evidence>
<feature type="transmembrane region" description="Helical" evidence="7">
    <location>
        <begin position="159"/>
        <end position="178"/>
    </location>
</feature>
<dbReference type="Proteomes" id="UP000535543">
    <property type="component" value="Unassembled WGS sequence"/>
</dbReference>
<organism evidence="9 10">
    <name type="scientific">Antrihabitans stalactiti</name>
    <dbReference type="NCBI Taxonomy" id="2584121"/>
    <lineage>
        <taxon>Bacteria</taxon>
        <taxon>Bacillati</taxon>
        <taxon>Actinomycetota</taxon>
        <taxon>Actinomycetes</taxon>
        <taxon>Mycobacteriales</taxon>
        <taxon>Nocardiaceae</taxon>
        <taxon>Antrihabitans</taxon>
    </lineage>
</organism>
<keyword evidence="3 7" id="KW-0812">Transmembrane</keyword>
<dbReference type="Gene3D" id="3.40.30.10">
    <property type="entry name" value="Glutaredoxin"/>
    <property type="match status" value="1"/>
</dbReference>
<dbReference type="GO" id="GO:0016491">
    <property type="term" value="F:oxidoreductase activity"/>
    <property type="evidence" value="ECO:0007669"/>
    <property type="project" value="InterPro"/>
</dbReference>
<evidence type="ECO:0000313" key="10">
    <source>
        <dbReference type="Proteomes" id="UP000535543"/>
    </source>
</evidence>
<feature type="transmembrane region" description="Helical" evidence="7">
    <location>
        <begin position="80"/>
        <end position="101"/>
    </location>
</feature>
<keyword evidence="5 7" id="KW-0472">Membrane</keyword>
<evidence type="ECO:0000259" key="8">
    <source>
        <dbReference type="PROSITE" id="PS51352"/>
    </source>
</evidence>
<dbReference type="InterPro" id="IPR041017">
    <property type="entry name" value="Thioredoxin_10"/>
</dbReference>
<reference evidence="9 10" key="1">
    <citation type="submission" date="2019-05" db="EMBL/GenBank/DDBJ databases">
        <authorList>
            <person name="Lee S.D."/>
        </authorList>
    </citation>
    <scope>NUCLEOTIDE SEQUENCE [LARGE SCALE GENOMIC DNA]</scope>
    <source>
        <strain evidence="9 10">YC2-7</strain>
    </source>
</reference>
<evidence type="ECO:0000256" key="6">
    <source>
        <dbReference type="SAM" id="MobiDB-lite"/>
    </source>
</evidence>
<dbReference type="AlphaFoldDB" id="A0A848KEB6"/>
<dbReference type="InterPro" id="IPR013766">
    <property type="entry name" value="Thioredoxin_domain"/>
</dbReference>
<dbReference type="GO" id="GO:0016209">
    <property type="term" value="F:antioxidant activity"/>
    <property type="evidence" value="ECO:0007669"/>
    <property type="project" value="InterPro"/>
</dbReference>
<feature type="transmembrane region" description="Helical" evidence="7">
    <location>
        <begin position="122"/>
        <end position="147"/>
    </location>
</feature>
<dbReference type="SUPFAM" id="SSF52833">
    <property type="entry name" value="Thioredoxin-like"/>
    <property type="match status" value="1"/>
</dbReference>
<feature type="region of interest" description="Disordered" evidence="6">
    <location>
        <begin position="423"/>
        <end position="463"/>
    </location>
</feature>
<dbReference type="PANTHER" id="PTHR42852">
    <property type="entry name" value="THIOL:DISULFIDE INTERCHANGE PROTEIN DSBE"/>
    <property type="match status" value="1"/>
</dbReference>
<name>A0A848KEB6_9NOCA</name>
<feature type="domain" description="Thioredoxin" evidence="8">
    <location>
        <begin position="268"/>
        <end position="416"/>
    </location>
</feature>
<evidence type="ECO:0000256" key="3">
    <source>
        <dbReference type="ARBA" id="ARBA00022692"/>
    </source>
</evidence>
<evidence type="ECO:0000313" key="9">
    <source>
        <dbReference type="EMBL" id="NMN97165.1"/>
    </source>
</evidence>
<keyword evidence="4 7" id="KW-1133">Transmembrane helix</keyword>
<dbReference type="Pfam" id="PF00578">
    <property type="entry name" value="AhpC-TSA"/>
    <property type="match status" value="1"/>
</dbReference>
<sequence length="567" mass="61006">MGTLALIGLVGGLITGISPCILPVLPVIFFSGSAPSADSTAERVSRWRPYLVIAGLVTSFATFTLLGSALLAALGLPQDVLRWAGLIVLVLIGIGLIFPWFEHILEKPFSWIPQRQVNSERGGFILGLALGAVYVPCAGPVLAAIAVAGSTGEIGVDTIVLTVSFSIGAAVPLLFFALAGQRIAERVRAFREHQRGVRIAGGVVMILLAIALVLDLPAVLQRTIPDYTNALQDKVANSSEIREKLDLTDLINDQNKDLDKCTAGATELESCGTAPDIKGITAWLNTPDGKSIDLGSLRGKVVLIDFWAYSCINCQRSIPHVVDWYNTYKDDGFDVIGVHTPEYAFEKVTRNVVAGARDLDITYPIAQDNNLATWSNYRNQYWPAHYLIDAQGVVRHIKFGEGDYDVTEKLIRELLMDADSDRSLPAATANTDATPTTGTTQETYLSVDKQSNYSGDGPLKQGEGQFSYPTTQPADTFALRGRFTADDQGLTALDPAAEISLNYHANQVFIVVGGEGNLRVNDNGLTRTIAVSGAPTLYKIHDGDSNQSGNLKVALDPGMQAFSFTFG</sequence>
<keyword evidence="2" id="KW-1003">Cell membrane</keyword>
<feature type="transmembrane region" description="Helical" evidence="7">
    <location>
        <begin position="199"/>
        <end position="220"/>
    </location>
</feature>
<dbReference type="GO" id="GO:0017004">
    <property type="term" value="P:cytochrome complex assembly"/>
    <property type="evidence" value="ECO:0007669"/>
    <property type="project" value="InterPro"/>
</dbReference>
<dbReference type="InterPro" id="IPR003834">
    <property type="entry name" value="Cyt_c_assmbl_TM_dom"/>
</dbReference>
<comment type="caution">
    <text evidence="9">The sequence shown here is derived from an EMBL/GenBank/DDBJ whole genome shotgun (WGS) entry which is preliminary data.</text>
</comment>
<gene>
    <name evidence="9" type="ORF">FGL95_19180</name>
</gene>
<dbReference type="GO" id="GO:0005886">
    <property type="term" value="C:plasma membrane"/>
    <property type="evidence" value="ECO:0007669"/>
    <property type="project" value="UniProtKB-SubCell"/>
</dbReference>
<comment type="subcellular location">
    <subcellularLocation>
        <location evidence="1">Cell membrane</location>
        <topology evidence="1">Multi-pass membrane protein</topology>
    </subcellularLocation>
</comment>
<evidence type="ECO:0000256" key="5">
    <source>
        <dbReference type="ARBA" id="ARBA00023136"/>
    </source>
</evidence>
<dbReference type="Pfam" id="PF17991">
    <property type="entry name" value="Thioredoxin_10"/>
    <property type="match status" value="1"/>
</dbReference>
<keyword evidence="10" id="KW-1185">Reference proteome</keyword>
<dbReference type="PROSITE" id="PS51352">
    <property type="entry name" value="THIOREDOXIN_2"/>
    <property type="match status" value="1"/>
</dbReference>
<dbReference type="InterPro" id="IPR000866">
    <property type="entry name" value="AhpC/TSA"/>
</dbReference>
<evidence type="ECO:0000256" key="2">
    <source>
        <dbReference type="ARBA" id="ARBA00022475"/>
    </source>
</evidence>
<protein>
    <submittedName>
        <fullName evidence="9">Cytochrome c biogenesis protein DipZ</fullName>
    </submittedName>
</protein>
<dbReference type="Pfam" id="PF02683">
    <property type="entry name" value="DsbD_TM"/>
    <property type="match status" value="1"/>
</dbReference>
<dbReference type="InterPro" id="IPR050553">
    <property type="entry name" value="Thioredoxin_ResA/DsbE_sf"/>
</dbReference>
<feature type="transmembrane region" description="Helical" evidence="7">
    <location>
        <begin position="50"/>
        <end position="74"/>
    </location>
</feature>
<feature type="transmembrane region" description="Helical" evidence="7">
    <location>
        <begin position="6"/>
        <end position="30"/>
    </location>
</feature>
<dbReference type="Gene3D" id="2.60.120.260">
    <property type="entry name" value="Galactose-binding domain-like"/>
    <property type="match status" value="1"/>
</dbReference>
<reference evidence="9 10" key="2">
    <citation type="submission" date="2020-06" db="EMBL/GenBank/DDBJ databases">
        <title>Antribacter stalactiti gen. nov., sp. nov., a new member of the family Nacardiaceae isolated from a cave.</title>
        <authorList>
            <person name="Kim I.S."/>
        </authorList>
    </citation>
    <scope>NUCLEOTIDE SEQUENCE [LARGE SCALE GENOMIC DNA]</scope>
    <source>
        <strain evidence="9 10">YC2-7</strain>
    </source>
</reference>
<dbReference type="InterPro" id="IPR036249">
    <property type="entry name" value="Thioredoxin-like_sf"/>
</dbReference>
<evidence type="ECO:0000256" key="7">
    <source>
        <dbReference type="SAM" id="Phobius"/>
    </source>
</evidence>
<feature type="compositionally biased region" description="Low complexity" evidence="6">
    <location>
        <begin position="426"/>
        <end position="443"/>
    </location>
</feature>
<evidence type="ECO:0000256" key="1">
    <source>
        <dbReference type="ARBA" id="ARBA00004651"/>
    </source>
</evidence>
<dbReference type="CDD" id="cd03012">
    <property type="entry name" value="TlpA_like_DipZ_like"/>
    <property type="match status" value="1"/>
</dbReference>
<dbReference type="EMBL" id="VCQU01000006">
    <property type="protein sequence ID" value="NMN97165.1"/>
    <property type="molecule type" value="Genomic_DNA"/>
</dbReference>
<dbReference type="RefSeq" id="WP_169589776.1">
    <property type="nucleotide sequence ID" value="NZ_VCQU01000006.1"/>
</dbReference>
<accession>A0A848KEB6</accession>
<proteinExistence type="predicted"/>
<dbReference type="PANTHER" id="PTHR42852:SF13">
    <property type="entry name" value="PROTEIN DIPZ"/>
    <property type="match status" value="1"/>
</dbReference>